<dbReference type="Proteomes" id="UP000828048">
    <property type="component" value="Chromosome 2"/>
</dbReference>
<comment type="caution">
    <text evidence="1">The sequence shown here is derived from an EMBL/GenBank/DDBJ whole genome shotgun (WGS) entry which is preliminary data.</text>
</comment>
<evidence type="ECO:0000313" key="1">
    <source>
        <dbReference type="EMBL" id="KAH7833177.1"/>
    </source>
</evidence>
<reference evidence="1 2" key="1">
    <citation type="journal article" date="2021" name="Hortic Res">
        <title>High-quality reference genome and annotation aids understanding of berry development for evergreen blueberry (Vaccinium darrowii).</title>
        <authorList>
            <person name="Yu J."/>
            <person name="Hulse-Kemp A.M."/>
            <person name="Babiker E."/>
            <person name="Staton M."/>
        </authorList>
    </citation>
    <scope>NUCLEOTIDE SEQUENCE [LARGE SCALE GENOMIC DNA]</scope>
    <source>
        <strain evidence="2">cv. NJ 8807/NJ 8810</strain>
        <tissue evidence="1">Young leaf</tissue>
    </source>
</reference>
<organism evidence="1 2">
    <name type="scientific">Vaccinium darrowii</name>
    <dbReference type="NCBI Taxonomy" id="229202"/>
    <lineage>
        <taxon>Eukaryota</taxon>
        <taxon>Viridiplantae</taxon>
        <taxon>Streptophyta</taxon>
        <taxon>Embryophyta</taxon>
        <taxon>Tracheophyta</taxon>
        <taxon>Spermatophyta</taxon>
        <taxon>Magnoliopsida</taxon>
        <taxon>eudicotyledons</taxon>
        <taxon>Gunneridae</taxon>
        <taxon>Pentapetalae</taxon>
        <taxon>asterids</taxon>
        <taxon>Ericales</taxon>
        <taxon>Ericaceae</taxon>
        <taxon>Vaccinioideae</taxon>
        <taxon>Vaccinieae</taxon>
        <taxon>Vaccinium</taxon>
    </lineage>
</organism>
<keyword evidence="2" id="KW-1185">Reference proteome</keyword>
<proteinExistence type="predicted"/>
<accession>A0ACB7WXM5</accession>
<protein>
    <submittedName>
        <fullName evidence="1">Uncharacterized protein</fullName>
    </submittedName>
</protein>
<dbReference type="EMBL" id="CM037152">
    <property type="protein sequence ID" value="KAH7833177.1"/>
    <property type="molecule type" value="Genomic_DNA"/>
</dbReference>
<name>A0ACB7WXM5_9ERIC</name>
<sequence>MIGGRGTSQIQGVLTSDDASRSLLQGTVAIWHLIMRSSVMGFDIRRWRRRKAKSKRQKQQSGRTSVKDLPFDISLNILRKLPITSLLSLRLVSKASYHLASHPMLTPHYQNLQKNRYCLIVQFFPSYIDKPYYDNDLYLVDNWEVVRKIIQPRMNNQFKAGPRLSCNGLLCLLFYRPNHPYLDYYRACLYNPLTGEFDFLPDPGLPRVRAPGHNYTIVISDQYFGFGFSPRTREYKLVRISRCSYEDGRTYCQTTIFSLGKNGCQDYEIHSPFVCPDQSSDVVVGGAIHWLCEGEKSTWFDIKLRSILSFDLYEEKFQLIPKPNCQINRFCKISVLGGCLALTGDFNDEYGIHEVHIWVLKEYGVKESWTKEFVLRESFPIIFGYHGSLCPLFLLDNGKILMSYNFKAFCWYDPKEECFTCYAELDQSFRAICHVPRLVSPFF</sequence>
<gene>
    <name evidence="1" type="ORF">Vadar_003793</name>
</gene>
<evidence type="ECO:0000313" key="2">
    <source>
        <dbReference type="Proteomes" id="UP000828048"/>
    </source>
</evidence>